<proteinExistence type="predicted"/>
<dbReference type="RefSeq" id="WP_303763317.1">
    <property type="nucleotide sequence ID" value="NZ_JABZGR010000006.1"/>
</dbReference>
<sequence>MKLRPHAFDFPLRNIDRSLPKGAQHQAYAKVKATKSRTICFFSLQQTSENLAYATKKGKRIHAISNATKKDRGGSLSYRTPKTATAHVLSTLKGYPTI</sequence>
<dbReference type="AlphaFoldDB" id="A0A929RXI0"/>
<organism evidence="1 2">
    <name type="scientific">Alloprevotella tannerae</name>
    <dbReference type="NCBI Taxonomy" id="76122"/>
    <lineage>
        <taxon>Bacteria</taxon>
        <taxon>Pseudomonadati</taxon>
        <taxon>Bacteroidota</taxon>
        <taxon>Bacteroidia</taxon>
        <taxon>Bacteroidales</taxon>
        <taxon>Prevotellaceae</taxon>
        <taxon>Alloprevotella</taxon>
    </lineage>
</organism>
<evidence type="ECO:0000313" key="2">
    <source>
        <dbReference type="Proteomes" id="UP000704068"/>
    </source>
</evidence>
<comment type="caution">
    <text evidence="1">The sequence shown here is derived from an EMBL/GenBank/DDBJ whole genome shotgun (WGS) entry which is preliminary data.</text>
</comment>
<name>A0A929RXI0_9BACT</name>
<evidence type="ECO:0000313" key="1">
    <source>
        <dbReference type="EMBL" id="MBF0970096.1"/>
    </source>
</evidence>
<dbReference type="EMBL" id="JABZGR010000006">
    <property type="protein sequence ID" value="MBF0970096.1"/>
    <property type="molecule type" value="Genomic_DNA"/>
</dbReference>
<dbReference type="Proteomes" id="UP000704068">
    <property type="component" value="Unassembled WGS sequence"/>
</dbReference>
<reference evidence="1" key="1">
    <citation type="submission" date="2020-04" db="EMBL/GenBank/DDBJ databases">
        <title>Deep metagenomics examines the oral microbiome during advanced dental caries in children, revealing novel taxa and co-occurrences with host molecules.</title>
        <authorList>
            <person name="Baker J.L."/>
            <person name="Morton J.T."/>
            <person name="Dinis M."/>
            <person name="Alvarez R."/>
            <person name="Tran N.C."/>
            <person name="Knight R."/>
            <person name="Edlund A."/>
        </authorList>
    </citation>
    <scope>NUCLEOTIDE SEQUENCE</scope>
    <source>
        <strain evidence="1">JCVI_34_bin.1</strain>
    </source>
</reference>
<gene>
    <name evidence="1" type="ORF">HXK21_03505</name>
</gene>
<protein>
    <submittedName>
        <fullName evidence="1">Uncharacterized protein</fullName>
    </submittedName>
</protein>
<accession>A0A929RXI0</accession>